<sequence>MRKQPTMLPANGRESKYVDVIRTERNPGTFIEGVGHVSSDPERNPRSRLRGSIEDHCAHEEHVKSSGPAGRWEHNVVVIGLTCFRGSSATMQGAVRYVLRSITGPRAGLAEEMFHRVHIRAYACGTQLSDRPPTNGVRSRKLSNSDLGLQR</sequence>
<accession>A0A4Q9QA48</accession>
<proteinExistence type="predicted"/>
<dbReference type="Proteomes" id="UP000292082">
    <property type="component" value="Unassembled WGS sequence"/>
</dbReference>
<organism evidence="2 3">
    <name type="scientific">Dichomitus squalens</name>
    <dbReference type="NCBI Taxonomy" id="114155"/>
    <lineage>
        <taxon>Eukaryota</taxon>
        <taxon>Fungi</taxon>
        <taxon>Dikarya</taxon>
        <taxon>Basidiomycota</taxon>
        <taxon>Agaricomycotina</taxon>
        <taxon>Agaricomycetes</taxon>
        <taxon>Polyporales</taxon>
        <taxon>Polyporaceae</taxon>
        <taxon>Dichomitus</taxon>
    </lineage>
</organism>
<name>A0A4Q9QA48_9APHY</name>
<protein>
    <submittedName>
        <fullName evidence="2">Uncharacterized protein</fullName>
    </submittedName>
</protein>
<evidence type="ECO:0000313" key="2">
    <source>
        <dbReference type="EMBL" id="TBU64425.1"/>
    </source>
</evidence>
<dbReference type="EMBL" id="ML145086">
    <property type="protein sequence ID" value="TBU64425.1"/>
    <property type="molecule type" value="Genomic_DNA"/>
</dbReference>
<keyword evidence="3" id="KW-1185">Reference proteome</keyword>
<dbReference type="AlphaFoldDB" id="A0A4Q9QA48"/>
<feature type="compositionally biased region" description="Polar residues" evidence="1">
    <location>
        <begin position="142"/>
        <end position="151"/>
    </location>
</feature>
<reference evidence="2 3" key="1">
    <citation type="submission" date="2019-01" db="EMBL/GenBank/DDBJ databases">
        <title>Draft genome sequences of three monokaryotic isolates of the white-rot basidiomycete fungus Dichomitus squalens.</title>
        <authorList>
            <consortium name="DOE Joint Genome Institute"/>
            <person name="Lopez S.C."/>
            <person name="Andreopoulos B."/>
            <person name="Pangilinan J."/>
            <person name="Lipzen A."/>
            <person name="Riley R."/>
            <person name="Ahrendt S."/>
            <person name="Ng V."/>
            <person name="Barry K."/>
            <person name="Daum C."/>
            <person name="Grigoriev I.V."/>
            <person name="Hilden K.S."/>
            <person name="Makela M.R."/>
            <person name="de Vries R.P."/>
        </authorList>
    </citation>
    <scope>NUCLEOTIDE SEQUENCE [LARGE SCALE GENOMIC DNA]</scope>
    <source>
        <strain evidence="2 3">CBS 464.89</strain>
    </source>
</reference>
<feature type="region of interest" description="Disordered" evidence="1">
    <location>
        <begin position="128"/>
        <end position="151"/>
    </location>
</feature>
<gene>
    <name evidence="2" type="ORF">BD310DRAFT_397314</name>
</gene>
<evidence type="ECO:0000313" key="3">
    <source>
        <dbReference type="Proteomes" id="UP000292082"/>
    </source>
</evidence>
<evidence type="ECO:0000256" key="1">
    <source>
        <dbReference type="SAM" id="MobiDB-lite"/>
    </source>
</evidence>